<feature type="region of interest" description="Disordered" evidence="1">
    <location>
        <begin position="81"/>
        <end position="113"/>
    </location>
</feature>
<gene>
    <name evidence="3" type="ORF">B7R22_11550</name>
</gene>
<feature type="transmembrane region" description="Helical" evidence="2">
    <location>
        <begin position="48"/>
        <end position="70"/>
    </location>
</feature>
<evidence type="ECO:0000256" key="1">
    <source>
        <dbReference type="SAM" id="MobiDB-lite"/>
    </source>
</evidence>
<reference evidence="3 4" key="1">
    <citation type="submission" date="2017-04" db="EMBL/GenBank/DDBJ databases">
        <title>Comparative genome analysis of Subtercola boreus.</title>
        <authorList>
            <person name="Cho Y.-J."/>
            <person name="Cho A."/>
            <person name="Kim O.-S."/>
            <person name="Lee J.-I."/>
        </authorList>
    </citation>
    <scope>NUCLEOTIDE SEQUENCE [LARGE SCALE GENOMIC DNA]</scope>
    <source>
        <strain evidence="3 4">P27479</strain>
    </source>
</reference>
<evidence type="ECO:0000313" key="3">
    <source>
        <dbReference type="EMBL" id="RFA13851.1"/>
    </source>
</evidence>
<sequence>MNPQPEFDPARSDAIRRMLVETVAAGQSFGAAAAPTPASAPRRRHRKAGIIVVVAVLTALVGSGTAALALNGSAWFEAAPPAPATTTAAPTSPEPTAAPSTAPPTPTAAPIPAAPVSRVPSTCEKLLPVAEAEATLGTGLQPATTESFDNPVHYTDRRLGALECSFSANGSLDYDQPQFTVEIVPGVSATQYSSVVNGEGWGPGSTPEDTITPGAFSACTDAVPYLCGFIARVGDYGVSLFVRVPPETALTSDQQEQIRRSFVSLVSTAESFPAAAPLWQPQGVTLTGASTCAGLASDDQLAARFDASEVSIYKSDEGEYDFSRFHAGSNVGAFWCSWDLDRGAQGVSISVLPGGASYFDELRASDPSLSWRAAPGYPGVAYLAEAGVSTRLSILVDGGWVELGVPTTTAADTLPGFAATVLANVAKR</sequence>
<feature type="compositionally biased region" description="Low complexity" evidence="1">
    <location>
        <begin position="84"/>
        <end position="100"/>
    </location>
</feature>
<keyword evidence="2" id="KW-0472">Membrane</keyword>
<dbReference type="AlphaFoldDB" id="A0A3E0VVP6"/>
<keyword evidence="2" id="KW-1133">Transmembrane helix</keyword>
<dbReference type="RefSeq" id="WP_172582340.1">
    <property type="nucleotide sequence ID" value="NZ_NBXB01000031.1"/>
</dbReference>
<dbReference type="Proteomes" id="UP000256541">
    <property type="component" value="Unassembled WGS sequence"/>
</dbReference>
<protein>
    <recommendedName>
        <fullName evidence="5">DUF3558 domain-containing protein</fullName>
    </recommendedName>
</protein>
<organism evidence="3 4">
    <name type="scientific">Subtercola boreus</name>
    <dbReference type="NCBI Taxonomy" id="120213"/>
    <lineage>
        <taxon>Bacteria</taxon>
        <taxon>Bacillati</taxon>
        <taxon>Actinomycetota</taxon>
        <taxon>Actinomycetes</taxon>
        <taxon>Micrococcales</taxon>
        <taxon>Microbacteriaceae</taxon>
        <taxon>Subtercola</taxon>
    </lineage>
</organism>
<name>A0A3E0VVP6_9MICO</name>
<comment type="caution">
    <text evidence="3">The sequence shown here is derived from an EMBL/GenBank/DDBJ whole genome shotgun (WGS) entry which is preliminary data.</text>
</comment>
<dbReference type="EMBL" id="NBXB01000031">
    <property type="protein sequence ID" value="RFA13851.1"/>
    <property type="molecule type" value="Genomic_DNA"/>
</dbReference>
<evidence type="ECO:0000256" key="2">
    <source>
        <dbReference type="SAM" id="Phobius"/>
    </source>
</evidence>
<feature type="compositionally biased region" description="Pro residues" evidence="1">
    <location>
        <begin position="101"/>
        <end position="113"/>
    </location>
</feature>
<evidence type="ECO:0000313" key="4">
    <source>
        <dbReference type="Proteomes" id="UP000256541"/>
    </source>
</evidence>
<evidence type="ECO:0008006" key="5">
    <source>
        <dbReference type="Google" id="ProtNLM"/>
    </source>
</evidence>
<accession>A0A3E0VVP6</accession>
<proteinExistence type="predicted"/>
<keyword evidence="2" id="KW-0812">Transmembrane</keyword>